<evidence type="ECO:0000256" key="4">
    <source>
        <dbReference type="RuleBase" id="RU003476"/>
    </source>
</evidence>
<dbReference type="InterPro" id="IPR015797">
    <property type="entry name" value="NUDIX_hydrolase-like_dom_sf"/>
</dbReference>
<feature type="domain" description="Nudix hydrolase" evidence="5">
    <location>
        <begin position="2"/>
        <end position="140"/>
    </location>
</feature>
<dbReference type="InterPro" id="IPR020084">
    <property type="entry name" value="NUDIX_hydrolase_CS"/>
</dbReference>
<dbReference type="PANTHER" id="PTHR43046:SF14">
    <property type="entry name" value="MUTT_NUDIX FAMILY PROTEIN"/>
    <property type="match status" value="1"/>
</dbReference>
<sequence length="144" mass="15508">MVDRRRAAAVIIRDGHVLMVRERGRGPSGRHDGHEYWTLPGGGIEPGESAEQAVVREVAEEVGLATRSVRHLYDTPYPSGWTACFAVEVAPGEPRLGVDPGRDCDCPRMVGLSWVPLPRSSASEGLMVPTLLMATPEDAAGPPR</sequence>
<evidence type="ECO:0000256" key="3">
    <source>
        <dbReference type="ARBA" id="ARBA00022801"/>
    </source>
</evidence>
<dbReference type="PANTHER" id="PTHR43046">
    <property type="entry name" value="GDP-MANNOSE MANNOSYL HYDROLASE"/>
    <property type="match status" value="1"/>
</dbReference>
<dbReference type="Gene3D" id="3.90.79.10">
    <property type="entry name" value="Nucleoside Triphosphate Pyrophosphohydrolase"/>
    <property type="match status" value="1"/>
</dbReference>
<dbReference type="Pfam" id="PF00293">
    <property type="entry name" value="NUDIX"/>
    <property type="match status" value="1"/>
</dbReference>
<protein>
    <submittedName>
        <fullName evidence="6">NUDIX domain-containing protein</fullName>
    </submittedName>
</protein>
<dbReference type="EMBL" id="CP108482">
    <property type="protein sequence ID" value="WUS55831.1"/>
    <property type="molecule type" value="Genomic_DNA"/>
</dbReference>
<evidence type="ECO:0000256" key="2">
    <source>
        <dbReference type="ARBA" id="ARBA00005582"/>
    </source>
</evidence>
<accession>A0ABZ1W4S9</accession>
<dbReference type="InterPro" id="IPR020476">
    <property type="entry name" value="Nudix_hydrolase"/>
</dbReference>
<dbReference type="PROSITE" id="PS00893">
    <property type="entry name" value="NUDIX_BOX"/>
    <property type="match status" value="1"/>
</dbReference>
<dbReference type="PRINTS" id="PR00502">
    <property type="entry name" value="NUDIXFAMILY"/>
</dbReference>
<evidence type="ECO:0000259" key="5">
    <source>
        <dbReference type="PROSITE" id="PS51462"/>
    </source>
</evidence>
<proteinExistence type="inferred from homology"/>
<evidence type="ECO:0000313" key="7">
    <source>
        <dbReference type="Proteomes" id="UP001432014"/>
    </source>
</evidence>
<keyword evidence="7" id="KW-1185">Reference proteome</keyword>
<comment type="similarity">
    <text evidence="2 4">Belongs to the Nudix hydrolase family.</text>
</comment>
<organism evidence="6 7">
    <name type="scientific">Kitasatospora herbaricolor</name>
    <dbReference type="NCBI Taxonomy" id="68217"/>
    <lineage>
        <taxon>Bacteria</taxon>
        <taxon>Bacillati</taxon>
        <taxon>Actinomycetota</taxon>
        <taxon>Actinomycetes</taxon>
        <taxon>Kitasatosporales</taxon>
        <taxon>Streptomycetaceae</taxon>
        <taxon>Kitasatospora</taxon>
    </lineage>
</organism>
<dbReference type="PROSITE" id="PS51462">
    <property type="entry name" value="NUDIX"/>
    <property type="match status" value="1"/>
</dbReference>
<keyword evidence="3 4" id="KW-0378">Hydrolase</keyword>
<evidence type="ECO:0000256" key="1">
    <source>
        <dbReference type="ARBA" id="ARBA00001946"/>
    </source>
</evidence>
<dbReference type="Proteomes" id="UP001432014">
    <property type="component" value="Chromosome"/>
</dbReference>
<name>A0ABZ1W4S9_9ACTN</name>
<reference evidence="6 7" key="1">
    <citation type="submission" date="2022-10" db="EMBL/GenBank/DDBJ databases">
        <title>The complete genomes of actinobacterial strains from the NBC collection.</title>
        <authorList>
            <person name="Joergensen T.S."/>
            <person name="Alvarez Arevalo M."/>
            <person name="Sterndorff E.B."/>
            <person name="Faurdal D."/>
            <person name="Vuksanovic O."/>
            <person name="Mourched A.-S."/>
            <person name="Charusanti P."/>
            <person name="Shaw S."/>
            <person name="Blin K."/>
            <person name="Weber T."/>
        </authorList>
    </citation>
    <scope>NUCLEOTIDE SEQUENCE [LARGE SCALE GENOMIC DNA]</scope>
    <source>
        <strain evidence="6 7">NBC_01247</strain>
    </source>
</reference>
<comment type="cofactor">
    <cofactor evidence="1">
        <name>Mg(2+)</name>
        <dbReference type="ChEBI" id="CHEBI:18420"/>
    </cofactor>
</comment>
<gene>
    <name evidence="6" type="ORF">OG469_10050</name>
</gene>
<evidence type="ECO:0000313" key="6">
    <source>
        <dbReference type="EMBL" id="WUS55831.1"/>
    </source>
</evidence>
<dbReference type="SUPFAM" id="SSF55811">
    <property type="entry name" value="Nudix"/>
    <property type="match status" value="1"/>
</dbReference>
<dbReference type="RefSeq" id="WP_329499550.1">
    <property type="nucleotide sequence ID" value="NZ_CP108460.1"/>
</dbReference>
<dbReference type="InterPro" id="IPR000086">
    <property type="entry name" value="NUDIX_hydrolase_dom"/>
</dbReference>